<evidence type="ECO:0000313" key="1">
    <source>
        <dbReference type="EMBL" id="OGG40858.1"/>
    </source>
</evidence>
<evidence type="ECO:0000313" key="2">
    <source>
        <dbReference type="Proteomes" id="UP000179014"/>
    </source>
</evidence>
<name>A0A1F6BVL1_9BACT</name>
<dbReference type="Gene3D" id="3.40.1350.10">
    <property type="match status" value="1"/>
</dbReference>
<protein>
    <recommendedName>
        <fullName evidence="3">DUF91 domain-containing protein</fullName>
    </recommendedName>
</protein>
<evidence type="ECO:0008006" key="3">
    <source>
        <dbReference type="Google" id="ProtNLM"/>
    </source>
</evidence>
<dbReference type="EMBL" id="MFKN01000025">
    <property type="protein sequence ID" value="OGG40858.1"/>
    <property type="molecule type" value="Genomic_DNA"/>
</dbReference>
<dbReference type="STRING" id="1798474.A2118_01685"/>
<accession>A0A1F6BVL1</accession>
<proteinExistence type="predicted"/>
<comment type="caution">
    <text evidence="1">The sequence shown here is derived from an EMBL/GenBank/DDBJ whole genome shotgun (WGS) entry which is preliminary data.</text>
</comment>
<dbReference type="AlphaFoldDB" id="A0A1F6BVL1"/>
<dbReference type="Proteomes" id="UP000179014">
    <property type="component" value="Unassembled WGS sequence"/>
</dbReference>
<sequence>MSIIISKNGKNAVRVEKSSFDKEDFLQQYIYENPESIPLYDIKEDIRLLILAREFSTHSGPIDALGIDRDGEIYIVETKLFRNPDKRTVIAQALDYGAALWKHSGDFSQFVASLDAAVNKTFNTTLVAKLRDFFGLSEEDVAVLLENMRRNLSEGAFRFVVLMDHLDDRLKDLVIYVNQNSQFDVYAVEFEYYKHETQEIIIPKIFGAEVKKEMAVTSSNSQRKKWTENMLLEDAENRYSTEEFRAFKKIYDFSKQHADEVRLGTGAYGSFNPIFKKVCDKSLYTLTTDGRLCFNFHWIYDKTFLKKYGNAMLRLGFSIPENYPELHPSVRTDEWVPRVDEFLSAISEMLG</sequence>
<organism evidence="1 2">
    <name type="scientific">Candidatus Kaiserbacteria bacterium GWA2_50_9</name>
    <dbReference type="NCBI Taxonomy" id="1798474"/>
    <lineage>
        <taxon>Bacteria</taxon>
        <taxon>Candidatus Kaiseribacteriota</taxon>
    </lineage>
</organism>
<gene>
    <name evidence="1" type="ORF">A2118_01685</name>
</gene>
<dbReference type="GO" id="GO:0003676">
    <property type="term" value="F:nucleic acid binding"/>
    <property type="evidence" value="ECO:0007669"/>
    <property type="project" value="InterPro"/>
</dbReference>
<dbReference type="InterPro" id="IPR011856">
    <property type="entry name" value="tRNA_endonuc-like_dom_sf"/>
</dbReference>
<reference evidence="1 2" key="1">
    <citation type="journal article" date="2016" name="Nat. Commun.">
        <title>Thousands of microbial genomes shed light on interconnected biogeochemical processes in an aquifer system.</title>
        <authorList>
            <person name="Anantharaman K."/>
            <person name="Brown C.T."/>
            <person name="Hug L.A."/>
            <person name="Sharon I."/>
            <person name="Castelle C.J."/>
            <person name="Probst A.J."/>
            <person name="Thomas B.C."/>
            <person name="Singh A."/>
            <person name="Wilkins M.J."/>
            <person name="Karaoz U."/>
            <person name="Brodie E.L."/>
            <person name="Williams K.H."/>
            <person name="Hubbard S.S."/>
            <person name="Banfield J.F."/>
        </authorList>
    </citation>
    <scope>NUCLEOTIDE SEQUENCE [LARGE SCALE GENOMIC DNA]</scope>
</reference>